<dbReference type="EMBL" id="VUNA01000012">
    <property type="protein sequence ID" value="MST71015.1"/>
    <property type="molecule type" value="Genomic_DNA"/>
</dbReference>
<evidence type="ECO:0000256" key="1">
    <source>
        <dbReference type="SAM" id="Phobius"/>
    </source>
</evidence>
<dbReference type="Proteomes" id="UP000469424">
    <property type="component" value="Unassembled WGS sequence"/>
</dbReference>
<accession>A0A6N7XLS8</accession>
<reference evidence="2 3" key="1">
    <citation type="submission" date="2019-08" db="EMBL/GenBank/DDBJ databases">
        <title>In-depth cultivation of the pig gut microbiome towards novel bacterial diversity and tailored functional studies.</title>
        <authorList>
            <person name="Wylensek D."/>
            <person name="Hitch T.C.A."/>
            <person name="Clavel T."/>
        </authorList>
    </citation>
    <scope>NUCLEOTIDE SEQUENCE [LARGE SCALE GENOMIC DNA]</scope>
    <source>
        <strain evidence="2 3">WCA-MUC-591-APC-4B</strain>
    </source>
</reference>
<dbReference type="AlphaFoldDB" id="A0A6N7XLS8"/>
<comment type="caution">
    <text evidence="2">The sequence shown here is derived from an EMBL/GenBank/DDBJ whole genome shotgun (WGS) entry which is preliminary data.</text>
</comment>
<feature type="transmembrane region" description="Helical" evidence="1">
    <location>
        <begin position="38"/>
        <end position="59"/>
    </location>
</feature>
<proteinExistence type="predicted"/>
<keyword evidence="1" id="KW-0812">Transmembrane</keyword>
<keyword evidence="3" id="KW-1185">Reference proteome</keyword>
<feature type="transmembrane region" description="Helical" evidence="1">
    <location>
        <begin position="7"/>
        <end position="26"/>
    </location>
</feature>
<name>A0A6N7XLS8_9FIRM</name>
<organism evidence="2 3">
    <name type="scientific">Mogibacterium kristiansenii</name>
    <dbReference type="NCBI Taxonomy" id="2606708"/>
    <lineage>
        <taxon>Bacteria</taxon>
        <taxon>Bacillati</taxon>
        <taxon>Bacillota</taxon>
        <taxon>Clostridia</taxon>
        <taxon>Peptostreptococcales</taxon>
        <taxon>Anaerovoracaceae</taxon>
        <taxon>Mogibacterium</taxon>
    </lineage>
</organism>
<protein>
    <submittedName>
        <fullName evidence="2">Uncharacterized protein</fullName>
    </submittedName>
</protein>
<dbReference type="RefSeq" id="WP_154554577.1">
    <property type="nucleotide sequence ID" value="NZ_JBJESO010000030.1"/>
</dbReference>
<keyword evidence="1" id="KW-0472">Membrane</keyword>
<keyword evidence="1" id="KW-1133">Transmembrane helix</keyword>
<evidence type="ECO:0000313" key="2">
    <source>
        <dbReference type="EMBL" id="MST71015.1"/>
    </source>
</evidence>
<gene>
    <name evidence="2" type="ORF">FYJ65_06680</name>
</gene>
<sequence>MRNMYNVIGMIILVVSAALGIVFTVAMDAVSAGSGAQIVLMILILASMGAFDVTSYEMLK</sequence>
<evidence type="ECO:0000313" key="3">
    <source>
        <dbReference type="Proteomes" id="UP000469424"/>
    </source>
</evidence>